<accession>A0ACC0W2V4</accession>
<keyword evidence="2" id="KW-1185">Reference proteome</keyword>
<reference evidence="1 2" key="1">
    <citation type="journal article" date="2022" name="bioRxiv">
        <title>The genome of the oomycete Peronosclerospora sorghi, a cosmopolitan pathogen of maize and sorghum, is inflated with dispersed pseudogenes.</title>
        <authorList>
            <person name="Fletcher K."/>
            <person name="Martin F."/>
            <person name="Isakeit T."/>
            <person name="Cavanaugh K."/>
            <person name="Magill C."/>
            <person name="Michelmore R."/>
        </authorList>
    </citation>
    <scope>NUCLEOTIDE SEQUENCE [LARGE SCALE GENOMIC DNA]</scope>
    <source>
        <strain evidence="1">P6</strain>
    </source>
</reference>
<evidence type="ECO:0000313" key="2">
    <source>
        <dbReference type="Proteomes" id="UP001163321"/>
    </source>
</evidence>
<organism evidence="1 2">
    <name type="scientific">Peronosclerospora sorghi</name>
    <dbReference type="NCBI Taxonomy" id="230839"/>
    <lineage>
        <taxon>Eukaryota</taxon>
        <taxon>Sar</taxon>
        <taxon>Stramenopiles</taxon>
        <taxon>Oomycota</taxon>
        <taxon>Peronosporomycetes</taxon>
        <taxon>Peronosporales</taxon>
        <taxon>Peronosporaceae</taxon>
        <taxon>Peronosclerospora</taxon>
    </lineage>
</organism>
<sequence length="90" mass="10330">MSLNVTPPHTYLLLREAQALRLPVVDGACESAEALLSLAPSHKPASRREREKDEVGDLFWHTFPPIIDTCDKMLDVIGQIWYWRDWRAGK</sequence>
<name>A0ACC0W2V4_9STRA</name>
<protein>
    <submittedName>
        <fullName evidence="1">Uncharacterized protein</fullName>
    </submittedName>
</protein>
<gene>
    <name evidence="1" type="ORF">PsorP6_005026</name>
</gene>
<proteinExistence type="predicted"/>
<comment type="caution">
    <text evidence="1">The sequence shown here is derived from an EMBL/GenBank/DDBJ whole genome shotgun (WGS) entry which is preliminary data.</text>
</comment>
<evidence type="ECO:0000313" key="1">
    <source>
        <dbReference type="EMBL" id="KAI9912331.1"/>
    </source>
</evidence>
<dbReference type="EMBL" id="CM047583">
    <property type="protein sequence ID" value="KAI9912331.1"/>
    <property type="molecule type" value="Genomic_DNA"/>
</dbReference>
<dbReference type="Proteomes" id="UP001163321">
    <property type="component" value="Chromosome 4"/>
</dbReference>